<evidence type="ECO:0000256" key="6">
    <source>
        <dbReference type="ARBA" id="ARBA00022777"/>
    </source>
</evidence>
<feature type="domain" description="Guanylate kinase-like" evidence="10">
    <location>
        <begin position="7"/>
        <end position="185"/>
    </location>
</feature>
<comment type="similarity">
    <text evidence="1 9">Belongs to the guanylate kinase family.</text>
</comment>
<dbReference type="InterPro" id="IPR008145">
    <property type="entry name" value="GK/Ca_channel_bsu"/>
</dbReference>
<dbReference type="EMBL" id="JAAWWK010000004">
    <property type="protein sequence ID" value="NKI18204.1"/>
    <property type="molecule type" value="Genomic_DNA"/>
</dbReference>
<sequence length="209" mass="23399">MPQSSKGTLFTVSAPSGAGKTSLVARLLKETQGIQVSISHTTRPMRPGEQHGINYHFIDHEQFQQMLSQSAFLEHAQVFDNFYGTSQAWVEDTLLGGTDVILEIDWQGAAQVRRLMPDTVSIFILPPSQEALRERLTGRGQDDDTVINRRMAAAVTEMSHYVEGDFVVINDDFEQALVELKAIIHSQRLKLEKQQQRHADLLSALLTQA</sequence>
<accession>A0ABX1GJ50</accession>
<dbReference type="PROSITE" id="PS50052">
    <property type="entry name" value="GUANYLATE_KINASE_2"/>
    <property type="match status" value="1"/>
</dbReference>
<dbReference type="SMART" id="SM00072">
    <property type="entry name" value="GuKc"/>
    <property type="match status" value="1"/>
</dbReference>
<organism evidence="11 12">
    <name type="scientific">Spongiibacter thalassae</name>
    <dbReference type="NCBI Taxonomy" id="2721624"/>
    <lineage>
        <taxon>Bacteria</taxon>
        <taxon>Pseudomonadati</taxon>
        <taxon>Pseudomonadota</taxon>
        <taxon>Gammaproteobacteria</taxon>
        <taxon>Cellvibrionales</taxon>
        <taxon>Spongiibacteraceae</taxon>
        <taxon>Spongiibacter</taxon>
    </lineage>
</organism>
<dbReference type="InterPro" id="IPR027417">
    <property type="entry name" value="P-loop_NTPase"/>
</dbReference>
<dbReference type="SUPFAM" id="SSF52540">
    <property type="entry name" value="P-loop containing nucleoside triphosphate hydrolases"/>
    <property type="match status" value="1"/>
</dbReference>
<dbReference type="Gene3D" id="3.30.63.10">
    <property type="entry name" value="Guanylate Kinase phosphate binding domain"/>
    <property type="match status" value="1"/>
</dbReference>
<dbReference type="GO" id="GO:0004385">
    <property type="term" value="F:GMP kinase activity"/>
    <property type="evidence" value="ECO:0007669"/>
    <property type="project" value="UniProtKB-EC"/>
</dbReference>
<dbReference type="Gene3D" id="3.40.50.300">
    <property type="entry name" value="P-loop containing nucleotide triphosphate hydrolases"/>
    <property type="match status" value="1"/>
</dbReference>
<dbReference type="EC" id="2.7.4.8" evidence="2 9"/>
<evidence type="ECO:0000256" key="4">
    <source>
        <dbReference type="ARBA" id="ARBA00022679"/>
    </source>
</evidence>
<dbReference type="InterPro" id="IPR017665">
    <property type="entry name" value="Guanylate_kinase"/>
</dbReference>
<keyword evidence="6 9" id="KW-0418">Kinase</keyword>
<dbReference type="InterPro" id="IPR020590">
    <property type="entry name" value="Guanylate_kinase_CS"/>
</dbReference>
<evidence type="ECO:0000256" key="1">
    <source>
        <dbReference type="ARBA" id="ARBA00005790"/>
    </source>
</evidence>
<dbReference type="Pfam" id="PF00625">
    <property type="entry name" value="Guanylate_kin"/>
    <property type="match status" value="1"/>
</dbReference>
<evidence type="ECO:0000256" key="5">
    <source>
        <dbReference type="ARBA" id="ARBA00022741"/>
    </source>
</evidence>
<evidence type="ECO:0000259" key="10">
    <source>
        <dbReference type="PROSITE" id="PS50052"/>
    </source>
</evidence>
<evidence type="ECO:0000256" key="3">
    <source>
        <dbReference type="ARBA" id="ARBA00016296"/>
    </source>
</evidence>
<dbReference type="CDD" id="cd00071">
    <property type="entry name" value="GMPK"/>
    <property type="match status" value="1"/>
</dbReference>
<evidence type="ECO:0000313" key="12">
    <source>
        <dbReference type="Proteomes" id="UP000765845"/>
    </source>
</evidence>
<proteinExistence type="inferred from homology"/>
<evidence type="ECO:0000256" key="8">
    <source>
        <dbReference type="ARBA" id="ARBA00030128"/>
    </source>
</evidence>
<dbReference type="PANTHER" id="PTHR23117">
    <property type="entry name" value="GUANYLATE KINASE-RELATED"/>
    <property type="match status" value="1"/>
</dbReference>
<dbReference type="Proteomes" id="UP000765845">
    <property type="component" value="Unassembled WGS sequence"/>
</dbReference>
<comment type="function">
    <text evidence="9">Essential for recycling GMP and indirectly, cGMP.</text>
</comment>
<dbReference type="PANTHER" id="PTHR23117:SF13">
    <property type="entry name" value="GUANYLATE KINASE"/>
    <property type="match status" value="1"/>
</dbReference>
<protein>
    <recommendedName>
        <fullName evidence="3 9">Guanylate kinase</fullName>
        <ecNumber evidence="2 9">2.7.4.8</ecNumber>
    </recommendedName>
    <alternativeName>
        <fullName evidence="8 9">GMP kinase</fullName>
    </alternativeName>
</protein>
<keyword evidence="9" id="KW-0963">Cytoplasm</keyword>
<evidence type="ECO:0000256" key="2">
    <source>
        <dbReference type="ARBA" id="ARBA00012961"/>
    </source>
</evidence>
<comment type="subcellular location">
    <subcellularLocation>
        <location evidence="9">Cytoplasm</location>
    </subcellularLocation>
</comment>
<dbReference type="PROSITE" id="PS00856">
    <property type="entry name" value="GUANYLATE_KINASE_1"/>
    <property type="match status" value="1"/>
</dbReference>
<keyword evidence="7 9" id="KW-0067">ATP-binding</keyword>
<keyword evidence="4 9" id="KW-0808">Transferase</keyword>
<dbReference type="NCBIfam" id="TIGR03263">
    <property type="entry name" value="guanyl_kin"/>
    <property type="match status" value="1"/>
</dbReference>
<dbReference type="RefSeq" id="WP_168450727.1">
    <property type="nucleotide sequence ID" value="NZ_JAAWWK010000004.1"/>
</dbReference>
<evidence type="ECO:0000256" key="7">
    <source>
        <dbReference type="ARBA" id="ARBA00022840"/>
    </source>
</evidence>
<feature type="binding site" evidence="9">
    <location>
        <begin position="14"/>
        <end position="21"/>
    </location>
    <ligand>
        <name>ATP</name>
        <dbReference type="ChEBI" id="CHEBI:30616"/>
    </ligand>
</feature>
<reference evidence="11 12" key="1">
    <citation type="submission" date="2020-04" db="EMBL/GenBank/DDBJ databases">
        <authorList>
            <person name="Yoon J."/>
        </authorList>
    </citation>
    <scope>NUCLEOTIDE SEQUENCE [LARGE SCALE GENOMIC DNA]</scope>
    <source>
        <strain evidence="11 12">KMU-166</strain>
    </source>
</reference>
<dbReference type="HAMAP" id="MF_00328">
    <property type="entry name" value="Guanylate_kinase"/>
    <property type="match status" value="1"/>
</dbReference>
<keyword evidence="5 9" id="KW-0547">Nucleotide-binding</keyword>
<evidence type="ECO:0000313" key="11">
    <source>
        <dbReference type="EMBL" id="NKI18204.1"/>
    </source>
</evidence>
<comment type="catalytic activity">
    <reaction evidence="9">
        <text>GMP + ATP = GDP + ADP</text>
        <dbReference type="Rhea" id="RHEA:20780"/>
        <dbReference type="ChEBI" id="CHEBI:30616"/>
        <dbReference type="ChEBI" id="CHEBI:58115"/>
        <dbReference type="ChEBI" id="CHEBI:58189"/>
        <dbReference type="ChEBI" id="CHEBI:456216"/>
        <dbReference type="EC" id="2.7.4.8"/>
    </reaction>
</comment>
<name>A0ABX1GJ50_9GAMM</name>
<comment type="caution">
    <text evidence="11">The sequence shown here is derived from an EMBL/GenBank/DDBJ whole genome shotgun (WGS) entry which is preliminary data.</text>
</comment>
<evidence type="ECO:0000256" key="9">
    <source>
        <dbReference type="HAMAP-Rule" id="MF_00328"/>
    </source>
</evidence>
<dbReference type="InterPro" id="IPR008144">
    <property type="entry name" value="Guanylate_kin-like_dom"/>
</dbReference>
<keyword evidence="12" id="KW-1185">Reference proteome</keyword>
<gene>
    <name evidence="9 11" type="primary">gmk</name>
    <name evidence="11" type="ORF">HCU74_12385</name>
</gene>